<feature type="compositionally biased region" description="Basic and acidic residues" evidence="1">
    <location>
        <begin position="520"/>
        <end position="533"/>
    </location>
</feature>
<name>A0A0N5A5U4_PARTI</name>
<feature type="compositionally biased region" description="Basic and acidic residues" evidence="1">
    <location>
        <begin position="10"/>
        <end position="20"/>
    </location>
</feature>
<organism evidence="2 3">
    <name type="scientific">Parastrongyloides trichosuri</name>
    <name type="common">Possum-specific nematode worm</name>
    <dbReference type="NCBI Taxonomy" id="131310"/>
    <lineage>
        <taxon>Eukaryota</taxon>
        <taxon>Metazoa</taxon>
        <taxon>Ecdysozoa</taxon>
        <taxon>Nematoda</taxon>
        <taxon>Chromadorea</taxon>
        <taxon>Rhabditida</taxon>
        <taxon>Tylenchina</taxon>
        <taxon>Panagrolaimomorpha</taxon>
        <taxon>Strongyloidoidea</taxon>
        <taxon>Strongyloididae</taxon>
        <taxon>Parastrongyloides</taxon>
    </lineage>
</organism>
<feature type="region of interest" description="Disordered" evidence="1">
    <location>
        <begin position="214"/>
        <end position="246"/>
    </location>
</feature>
<feature type="compositionally biased region" description="Basic residues" evidence="1">
    <location>
        <begin position="446"/>
        <end position="455"/>
    </location>
</feature>
<dbReference type="AntiFam" id="ANF00010">
    <property type="entry name" value="tRNA translation"/>
</dbReference>
<evidence type="ECO:0000256" key="1">
    <source>
        <dbReference type="SAM" id="MobiDB-lite"/>
    </source>
</evidence>
<feature type="region of interest" description="Disordered" evidence="1">
    <location>
        <begin position="328"/>
        <end position="664"/>
    </location>
</feature>
<feature type="compositionally biased region" description="Low complexity" evidence="1">
    <location>
        <begin position="493"/>
        <end position="507"/>
    </location>
</feature>
<feature type="compositionally biased region" description="Low complexity" evidence="1">
    <location>
        <begin position="430"/>
        <end position="440"/>
    </location>
</feature>
<dbReference type="WBParaSite" id="PTRK_0001711000.1">
    <property type="protein sequence ID" value="PTRK_0001711000.1"/>
    <property type="gene ID" value="PTRK_0001711000"/>
</dbReference>
<feature type="region of interest" description="Disordered" evidence="1">
    <location>
        <begin position="1"/>
        <end position="167"/>
    </location>
</feature>
<feature type="compositionally biased region" description="Basic residues" evidence="1">
    <location>
        <begin position="156"/>
        <end position="167"/>
    </location>
</feature>
<protein>
    <submittedName>
        <fullName evidence="3">BLOC-1-related complex subunit 5</fullName>
    </submittedName>
</protein>
<proteinExistence type="predicted"/>
<feature type="compositionally biased region" description="Basic and acidic residues" evidence="1">
    <location>
        <begin position="603"/>
        <end position="621"/>
    </location>
</feature>
<feature type="compositionally biased region" description="Low complexity" evidence="1">
    <location>
        <begin position="328"/>
        <end position="342"/>
    </location>
</feature>
<evidence type="ECO:0000313" key="3">
    <source>
        <dbReference type="WBParaSite" id="PTRK_0001711000.1"/>
    </source>
</evidence>
<feature type="compositionally biased region" description="Basic and acidic residues" evidence="1">
    <location>
        <begin position="119"/>
        <end position="131"/>
    </location>
</feature>
<sequence>MHRDRRGYRRRQDQRPDRSSRPAAPAHGGDGGRQAGRQPLSRARTLPLAHPRTGQAGNRAYPPDPRAHGPRQLPVGRRPGIRRALPHPAGSQRDHGRRAQDLPAPGPARTLPGAGSPGDRGREPSAPDRAVRHPARLAQAGARHRCGRGRPGAGCRSRRQLHQHPRHRLHVHDRRLPAGTVLRPCRHPRGRCPCRLARTGGRCAGGHARCAGRTGQRGPGMAGPGHRAPGVRGGRRSVRSLHDRSSGKCQRLRGGCAARQVHGRHLCTGAHSPGGPWHHCRQAATGVIRLPVPGGWHGSPRDRACAPVAGADRPAGWFDQAPVDAGGLRRQQPAQGAGQRTRPVAKNPEPYRRRQHVAGPGTPAQPGRPPGPAEGRPVHLQRARAAGGHGREQQARQVAARPGRQAPAVAGHGRADCRRQVPRRVRRTPQRPAQRAVQAGRPDHPVHRRAAHHGGCRAGLCADPAKDRAVPSGAGNRPPQGRPEPHGRAAVWGDPGPGAQPADGRPAWQGRKPVAAQQGDRGRDRRGGVEVDRYPGIQDARRRARKAAEDGKPAAPARDRPGRGRGGRGQRGASGGVRASGSRPDRRYHPDPAVASAQPSGRTRAEPGAEPRGPRQADRGRLRPGVWRTAAETGDPALDREPAGATDSVGSVHARQQHHRQAGGRRDRLCLSFRRCVECKLRVDKGFEDCRIARLRDMNAAMHKVEEFEAVAIQFSKLQQVVLEIDSSAIAQSVEQMTVNHWVPGSSPGRGAKFQTGV</sequence>
<dbReference type="AlphaFoldDB" id="A0A0N5A5U4"/>
<feature type="compositionally biased region" description="Basic residues" evidence="1">
    <location>
        <begin position="420"/>
        <end position="429"/>
    </location>
</feature>
<evidence type="ECO:0000313" key="2">
    <source>
        <dbReference type="Proteomes" id="UP000038045"/>
    </source>
</evidence>
<dbReference type="Proteomes" id="UP000038045">
    <property type="component" value="Unplaced"/>
</dbReference>
<keyword evidence="2" id="KW-1185">Reference proteome</keyword>
<reference evidence="3" key="1">
    <citation type="submission" date="2017-02" db="UniProtKB">
        <authorList>
            <consortium name="WormBaseParasite"/>
        </authorList>
    </citation>
    <scope>IDENTIFICATION</scope>
</reference>
<feature type="compositionally biased region" description="Basic and acidic residues" evidence="1">
    <location>
        <begin position="546"/>
        <end position="562"/>
    </location>
</feature>
<accession>A0A0N5A5U4</accession>